<feature type="region of interest" description="Disordered" evidence="1">
    <location>
        <begin position="66"/>
        <end position="86"/>
    </location>
</feature>
<dbReference type="Proteomes" id="UP000823388">
    <property type="component" value="Chromosome 8N"/>
</dbReference>
<evidence type="ECO:0000313" key="2">
    <source>
        <dbReference type="EMBL" id="KAG2555866.1"/>
    </source>
</evidence>
<organism evidence="2 3">
    <name type="scientific">Panicum virgatum</name>
    <name type="common">Blackwell switchgrass</name>
    <dbReference type="NCBI Taxonomy" id="38727"/>
    <lineage>
        <taxon>Eukaryota</taxon>
        <taxon>Viridiplantae</taxon>
        <taxon>Streptophyta</taxon>
        <taxon>Embryophyta</taxon>
        <taxon>Tracheophyta</taxon>
        <taxon>Spermatophyta</taxon>
        <taxon>Magnoliopsida</taxon>
        <taxon>Liliopsida</taxon>
        <taxon>Poales</taxon>
        <taxon>Poaceae</taxon>
        <taxon>PACMAD clade</taxon>
        <taxon>Panicoideae</taxon>
        <taxon>Panicodae</taxon>
        <taxon>Paniceae</taxon>
        <taxon>Panicinae</taxon>
        <taxon>Panicum</taxon>
        <taxon>Panicum sect. Hiantes</taxon>
    </lineage>
</organism>
<sequence length="111" mass="12634">MPRSFQKLTHLSQGRCIKQQHNTSPHITNRPLEKSRITSKSLRLLCFFPHSRFLFVSSTTSLIHHLPSRQGTPSIGRAAKRNAQSPTKRINTIERPCLISYLLCSSNSFCT</sequence>
<accession>A0A8T0P9E6</accession>
<dbReference type="EMBL" id="CM029052">
    <property type="protein sequence ID" value="KAG2555866.1"/>
    <property type="molecule type" value="Genomic_DNA"/>
</dbReference>
<proteinExistence type="predicted"/>
<gene>
    <name evidence="2" type="ORF">PVAP13_8NG234101</name>
</gene>
<dbReference type="AlphaFoldDB" id="A0A8T0P9E6"/>
<protein>
    <submittedName>
        <fullName evidence="2">Uncharacterized protein</fullName>
    </submittedName>
</protein>
<reference evidence="2" key="1">
    <citation type="submission" date="2020-05" db="EMBL/GenBank/DDBJ databases">
        <title>WGS assembly of Panicum virgatum.</title>
        <authorList>
            <person name="Lovell J.T."/>
            <person name="Jenkins J."/>
            <person name="Shu S."/>
            <person name="Juenger T.E."/>
            <person name="Schmutz J."/>
        </authorList>
    </citation>
    <scope>NUCLEOTIDE SEQUENCE</scope>
    <source>
        <strain evidence="2">AP13</strain>
    </source>
</reference>
<name>A0A8T0P9E6_PANVG</name>
<evidence type="ECO:0000256" key="1">
    <source>
        <dbReference type="SAM" id="MobiDB-lite"/>
    </source>
</evidence>
<evidence type="ECO:0000313" key="3">
    <source>
        <dbReference type="Proteomes" id="UP000823388"/>
    </source>
</evidence>
<comment type="caution">
    <text evidence="2">The sequence shown here is derived from an EMBL/GenBank/DDBJ whole genome shotgun (WGS) entry which is preliminary data.</text>
</comment>
<keyword evidence="3" id="KW-1185">Reference proteome</keyword>